<dbReference type="GO" id="GO:0065003">
    <property type="term" value="P:protein-containing complex assembly"/>
    <property type="evidence" value="ECO:0007669"/>
    <property type="project" value="InterPro"/>
</dbReference>
<dbReference type="SUPFAM" id="SSF69737">
    <property type="entry name" value="Urease metallochaperone UreE, C-terminal domain"/>
    <property type="match status" value="1"/>
</dbReference>
<name>A0A382CXA6_9ZZZZ</name>
<evidence type="ECO:0000259" key="6">
    <source>
        <dbReference type="SMART" id="SM00988"/>
    </source>
</evidence>
<dbReference type="SMART" id="SM00988">
    <property type="entry name" value="UreE_N"/>
    <property type="match status" value="1"/>
</dbReference>
<dbReference type="GO" id="GO:0019627">
    <property type="term" value="P:urea metabolic process"/>
    <property type="evidence" value="ECO:0007669"/>
    <property type="project" value="InterPro"/>
</dbReference>
<dbReference type="NCBIfam" id="NF009751">
    <property type="entry name" value="PRK13261.1-1"/>
    <property type="match status" value="1"/>
</dbReference>
<dbReference type="EMBL" id="UINC01036459">
    <property type="protein sequence ID" value="SVB30462.1"/>
    <property type="molecule type" value="Genomic_DNA"/>
</dbReference>
<organism evidence="7">
    <name type="scientific">marine metagenome</name>
    <dbReference type="NCBI Taxonomy" id="408172"/>
    <lineage>
        <taxon>unclassified sequences</taxon>
        <taxon>metagenomes</taxon>
        <taxon>ecological metagenomes</taxon>
    </lineage>
</organism>
<dbReference type="InterPro" id="IPR004029">
    <property type="entry name" value="UreE_N"/>
</dbReference>
<dbReference type="GO" id="GO:0016151">
    <property type="term" value="F:nickel cation binding"/>
    <property type="evidence" value="ECO:0007669"/>
    <property type="project" value="InterPro"/>
</dbReference>
<accession>A0A382CXA6</accession>
<evidence type="ECO:0000256" key="4">
    <source>
        <dbReference type="ARBA" id="ARBA00023186"/>
    </source>
</evidence>
<keyword evidence="4" id="KW-0143">Chaperone</keyword>
<dbReference type="InterPro" id="IPR012406">
    <property type="entry name" value="UreE"/>
</dbReference>
<dbReference type="Gene3D" id="2.60.260.20">
    <property type="entry name" value="Urease metallochaperone UreE, N-terminal domain"/>
    <property type="match status" value="1"/>
</dbReference>
<dbReference type="HAMAP" id="MF_00822">
    <property type="entry name" value="UreE"/>
    <property type="match status" value="1"/>
</dbReference>
<proteinExistence type="inferred from homology"/>
<feature type="region of interest" description="Disordered" evidence="5">
    <location>
        <begin position="126"/>
        <end position="149"/>
    </location>
</feature>
<dbReference type="InterPro" id="IPR007864">
    <property type="entry name" value="UreE_C_dom"/>
</dbReference>
<dbReference type="Pfam" id="PF02814">
    <property type="entry name" value="UreE_N"/>
    <property type="match status" value="1"/>
</dbReference>
<dbReference type="GO" id="GO:0006457">
    <property type="term" value="P:protein folding"/>
    <property type="evidence" value="ECO:0007669"/>
    <property type="project" value="InterPro"/>
</dbReference>
<evidence type="ECO:0000256" key="5">
    <source>
        <dbReference type="SAM" id="MobiDB-lite"/>
    </source>
</evidence>
<dbReference type="InterPro" id="IPR036118">
    <property type="entry name" value="UreE_N_sf"/>
</dbReference>
<dbReference type="Gene3D" id="3.30.70.790">
    <property type="entry name" value="UreE, C-terminal domain"/>
    <property type="match status" value="1"/>
</dbReference>
<reference evidence="7" key="1">
    <citation type="submission" date="2018-05" db="EMBL/GenBank/DDBJ databases">
        <authorList>
            <person name="Lanie J.A."/>
            <person name="Ng W.-L."/>
            <person name="Kazmierczak K.M."/>
            <person name="Andrzejewski T.M."/>
            <person name="Davidsen T.M."/>
            <person name="Wayne K.J."/>
            <person name="Tettelin H."/>
            <person name="Glass J.I."/>
            <person name="Rusch D."/>
            <person name="Podicherti R."/>
            <person name="Tsui H.-C.T."/>
            <person name="Winkler M.E."/>
        </authorList>
    </citation>
    <scope>NUCLEOTIDE SEQUENCE</scope>
</reference>
<gene>
    <name evidence="7" type="ORF">METZ01_LOCUS183316</name>
</gene>
<dbReference type="CDD" id="cd00571">
    <property type="entry name" value="UreE"/>
    <property type="match status" value="1"/>
</dbReference>
<dbReference type="PIRSF" id="PIRSF036402">
    <property type="entry name" value="Ureas_acces_UreE"/>
    <property type="match status" value="1"/>
</dbReference>
<evidence type="ECO:0000313" key="7">
    <source>
        <dbReference type="EMBL" id="SVB30462.1"/>
    </source>
</evidence>
<protein>
    <recommendedName>
        <fullName evidence="6">UreE urease accessory N-terminal domain-containing protein</fullName>
    </recommendedName>
</protein>
<dbReference type="AlphaFoldDB" id="A0A382CXA6"/>
<comment type="subcellular location">
    <subcellularLocation>
        <location evidence="1">Cytoplasm</location>
    </subcellularLocation>
</comment>
<sequence length="149" mass="16957">MWELTEKYSGKRQPDTSLFLPFEMRQRSRLRVKLENGESASIVLPRGGILRDGDLLRSSCDKVVSVRAANERVTTVSDNDPLLLAKAAYHLGNRHVALQIEKGFLRYQHDHVLDEMVHDLGLTTEVDNKPFEPEPGAYARHNHSHSKND</sequence>
<feature type="compositionally biased region" description="Basic residues" evidence="5">
    <location>
        <begin position="140"/>
        <end position="149"/>
    </location>
</feature>
<evidence type="ECO:0000256" key="1">
    <source>
        <dbReference type="ARBA" id="ARBA00004496"/>
    </source>
</evidence>
<evidence type="ECO:0000256" key="2">
    <source>
        <dbReference type="ARBA" id="ARBA00022490"/>
    </source>
</evidence>
<keyword evidence="2" id="KW-0963">Cytoplasm</keyword>
<keyword evidence="3" id="KW-0533">Nickel</keyword>
<evidence type="ECO:0000256" key="3">
    <source>
        <dbReference type="ARBA" id="ARBA00022596"/>
    </source>
</evidence>
<dbReference type="Pfam" id="PF05194">
    <property type="entry name" value="UreE_C"/>
    <property type="match status" value="1"/>
</dbReference>
<dbReference type="GO" id="GO:0005737">
    <property type="term" value="C:cytoplasm"/>
    <property type="evidence" value="ECO:0007669"/>
    <property type="project" value="UniProtKB-SubCell"/>
</dbReference>
<feature type="domain" description="UreE urease accessory N-terminal" evidence="6">
    <location>
        <begin position="1"/>
        <end position="64"/>
    </location>
</feature>
<dbReference type="SUPFAM" id="SSF69287">
    <property type="entry name" value="Urease metallochaperone UreE, N-terminal domain"/>
    <property type="match status" value="1"/>
</dbReference>